<dbReference type="EMBL" id="SDKM01000026">
    <property type="protein sequence ID" value="RYP84109.1"/>
    <property type="molecule type" value="Genomic_DNA"/>
</dbReference>
<dbReference type="Proteomes" id="UP000295198">
    <property type="component" value="Unassembled WGS sequence"/>
</dbReference>
<reference evidence="1 2" key="1">
    <citation type="submission" date="2019-01" db="EMBL/GenBank/DDBJ databases">
        <title>Nocardioides guangzhouensis sp. nov., an actinobacterium isolated from soil.</title>
        <authorList>
            <person name="Fu Y."/>
            <person name="Cai Y."/>
            <person name="Lin Z."/>
            <person name="Chen P."/>
        </authorList>
    </citation>
    <scope>NUCLEOTIDE SEQUENCE [LARGE SCALE GENOMIC DNA]</scope>
    <source>
        <strain evidence="1 2">130</strain>
    </source>
</reference>
<dbReference type="OrthoDB" id="5188275at2"/>
<proteinExistence type="predicted"/>
<organism evidence="1 2">
    <name type="scientific">Nocardioides guangzhouensis</name>
    <dbReference type="NCBI Taxonomy" id="2497878"/>
    <lineage>
        <taxon>Bacteria</taxon>
        <taxon>Bacillati</taxon>
        <taxon>Actinomycetota</taxon>
        <taxon>Actinomycetes</taxon>
        <taxon>Propionibacteriales</taxon>
        <taxon>Nocardioidaceae</taxon>
        <taxon>Nocardioides</taxon>
    </lineage>
</organism>
<evidence type="ECO:0000313" key="2">
    <source>
        <dbReference type="Proteomes" id="UP000295198"/>
    </source>
</evidence>
<evidence type="ECO:0000313" key="1">
    <source>
        <dbReference type="EMBL" id="RYP84109.1"/>
    </source>
</evidence>
<dbReference type="AlphaFoldDB" id="A0A4V1XYQ9"/>
<comment type="caution">
    <text evidence="1">The sequence shown here is derived from an EMBL/GenBank/DDBJ whole genome shotgun (WGS) entry which is preliminary data.</text>
</comment>
<protein>
    <submittedName>
        <fullName evidence="1">Uncharacterized protein</fullName>
    </submittedName>
</protein>
<accession>A0A4V1XYQ9</accession>
<sequence length="132" mass="14438">MTRDDPTRPGLVEATMEAFLDRTRTVAELMASAGRGALGVLPEPVPGAVTGMLSAMRQLSEQMPPVTAELDVLVEEVHAKRLSIQALQAELRALDSQLAVLERTLAPVQDWTRRWERLRKSLTSTLAPPPDA</sequence>
<keyword evidence="2" id="KW-1185">Reference proteome</keyword>
<name>A0A4V1XYQ9_9ACTN</name>
<dbReference type="RefSeq" id="WP_134719259.1">
    <property type="nucleotide sequence ID" value="NZ_SDKM01000026.1"/>
</dbReference>
<gene>
    <name evidence="1" type="ORF">EKO23_16690</name>
</gene>